<evidence type="ECO:0000313" key="2">
    <source>
        <dbReference type="EMBL" id="MET3575675.1"/>
    </source>
</evidence>
<dbReference type="SUPFAM" id="SSF56300">
    <property type="entry name" value="Metallo-dependent phosphatases"/>
    <property type="match status" value="1"/>
</dbReference>
<evidence type="ECO:0000259" key="1">
    <source>
        <dbReference type="Pfam" id="PF00149"/>
    </source>
</evidence>
<dbReference type="InterPro" id="IPR041780">
    <property type="entry name" value="MPP_PrpE-like"/>
</dbReference>
<dbReference type="NCBIfam" id="NF010148">
    <property type="entry name" value="PRK13625.1"/>
    <property type="match status" value="1"/>
</dbReference>
<gene>
    <name evidence="2" type="ORF">ABID49_001580</name>
</gene>
<dbReference type="EMBL" id="JBEPLW010000010">
    <property type="protein sequence ID" value="MET3575675.1"/>
    <property type="molecule type" value="Genomic_DNA"/>
</dbReference>
<dbReference type="InterPro" id="IPR004843">
    <property type="entry name" value="Calcineurin-like_PHP"/>
</dbReference>
<dbReference type="PRINTS" id="PR00114">
    <property type="entry name" value="STPHPHTASE"/>
</dbReference>
<dbReference type="PANTHER" id="PTHR42850">
    <property type="entry name" value="METALLOPHOSPHOESTERASE"/>
    <property type="match status" value="1"/>
</dbReference>
<dbReference type="RefSeq" id="WP_354197033.1">
    <property type="nucleotide sequence ID" value="NZ_JBEPLW010000010.1"/>
</dbReference>
<dbReference type="GO" id="GO:0004722">
    <property type="term" value="F:protein serine/threonine phosphatase activity"/>
    <property type="evidence" value="ECO:0007669"/>
    <property type="project" value="UniProtKB-EC"/>
</dbReference>
<dbReference type="InterPro" id="IPR050126">
    <property type="entry name" value="Ap4A_hydrolase"/>
</dbReference>
<dbReference type="Gene3D" id="3.60.21.10">
    <property type="match status" value="1"/>
</dbReference>
<name>A0ABV2GBL2_9BACL</name>
<sequence>MKVDIFGDVHGCFDEFMELFGKLGYRMENGRPAHPDGRKPAFVGDVTDRGPKSVEMMKFLFTLQDAGELIYSPGNHCNKLYRYMLGNNVQLKHGLETTVAELDGLPGKEREHIRRRFIRLYESLPLYRQLDGGKLIIAHAGISRDLIGRTSGSRLKSFVLYGDTTGETLPDGRPVRRDWAKQYHGEAFIVYGHTPVRDCRFVNNTVNIDTGCVFGGKLTALRYPEKTAVSVPSRQPFQPEKFSEFPD</sequence>
<accession>A0ABV2GBL2</accession>
<keyword evidence="3" id="KW-1185">Reference proteome</keyword>
<keyword evidence="2" id="KW-0378">Hydrolase</keyword>
<comment type="caution">
    <text evidence="2">The sequence shown here is derived from an EMBL/GenBank/DDBJ whole genome shotgun (WGS) entry which is preliminary data.</text>
</comment>
<dbReference type="InterPro" id="IPR029052">
    <property type="entry name" value="Metallo-depent_PP-like"/>
</dbReference>
<dbReference type="Proteomes" id="UP001549099">
    <property type="component" value="Unassembled WGS sequence"/>
</dbReference>
<reference evidence="2 3" key="1">
    <citation type="submission" date="2024-06" db="EMBL/GenBank/DDBJ databases">
        <title>Genomic Encyclopedia of Type Strains, Phase IV (KMG-IV): sequencing the most valuable type-strain genomes for metagenomic binning, comparative biology and taxonomic classification.</title>
        <authorList>
            <person name="Goeker M."/>
        </authorList>
    </citation>
    <scope>NUCLEOTIDE SEQUENCE [LARGE SCALE GENOMIC DNA]</scope>
    <source>
        <strain evidence="2 3">DSM 26128</strain>
    </source>
</reference>
<dbReference type="CDD" id="cd07423">
    <property type="entry name" value="MPP_Prp_like"/>
    <property type="match status" value="1"/>
</dbReference>
<evidence type="ECO:0000313" key="3">
    <source>
        <dbReference type="Proteomes" id="UP001549099"/>
    </source>
</evidence>
<organism evidence="2 3">
    <name type="scientific">Bhargavaea ullalensis</name>
    <dbReference type="NCBI Taxonomy" id="1265685"/>
    <lineage>
        <taxon>Bacteria</taxon>
        <taxon>Bacillati</taxon>
        <taxon>Bacillota</taxon>
        <taxon>Bacilli</taxon>
        <taxon>Bacillales</taxon>
        <taxon>Caryophanaceae</taxon>
        <taxon>Bhargavaea</taxon>
    </lineage>
</organism>
<feature type="domain" description="Calcineurin-like phosphoesterase" evidence="1">
    <location>
        <begin position="1"/>
        <end position="197"/>
    </location>
</feature>
<dbReference type="EC" id="3.1.3.16" evidence="2"/>
<dbReference type="Pfam" id="PF00149">
    <property type="entry name" value="Metallophos"/>
    <property type="match status" value="1"/>
</dbReference>
<protein>
    <submittedName>
        <fullName evidence="2">Protein phosphatase</fullName>
        <ecNumber evidence="2">3.1.3.16</ecNumber>
    </submittedName>
</protein>
<dbReference type="InterPro" id="IPR006186">
    <property type="entry name" value="Ser/Thr-sp_prot-phosphatase"/>
</dbReference>
<proteinExistence type="predicted"/>
<dbReference type="PANTHER" id="PTHR42850:SF7">
    <property type="entry name" value="BIS(5'-NUCLEOSYL)-TETRAPHOSPHATASE PRPE [ASYMMETRICAL]"/>
    <property type="match status" value="1"/>
</dbReference>